<dbReference type="GO" id="GO:0005789">
    <property type="term" value="C:endoplasmic reticulum membrane"/>
    <property type="evidence" value="ECO:0007669"/>
    <property type="project" value="UniProtKB-SubCell"/>
</dbReference>
<name>A0AAV8UXW6_9RHOD</name>
<keyword evidence="3" id="KW-0328">Glycosyltransferase</keyword>
<keyword evidence="4" id="KW-0808">Transferase</keyword>
<dbReference type="InterPro" id="IPR026051">
    <property type="entry name" value="ALG1-like"/>
</dbReference>
<organism evidence="10 11">
    <name type="scientific">Rhodosorus marinus</name>
    <dbReference type="NCBI Taxonomy" id="101924"/>
    <lineage>
        <taxon>Eukaryota</taxon>
        <taxon>Rhodophyta</taxon>
        <taxon>Stylonematophyceae</taxon>
        <taxon>Stylonematales</taxon>
        <taxon>Stylonemataceae</taxon>
        <taxon>Rhodosorus</taxon>
    </lineage>
</organism>
<evidence type="ECO:0000256" key="8">
    <source>
        <dbReference type="ARBA" id="ARBA00023136"/>
    </source>
</evidence>
<comment type="caution">
    <text evidence="10">The sequence shown here is derived from an EMBL/GenBank/DDBJ whole genome shotgun (WGS) entry which is preliminary data.</text>
</comment>
<evidence type="ECO:0008006" key="12">
    <source>
        <dbReference type="Google" id="ProtNLM"/>
    </source>
</evidence>
<dbReference type="Pfam" id="PF13692">
    <property type="entry name" value="Glyco_trans_1_4"/>
    <property type="match status" value="1"/>
</dbReference>
<protein>
    <recommendedName>
        <fullName evidence="12">Chitobiosyldiphosphodolichol beta-mannosyltransferase</fullName>
    </recommendedName>
</protein>
<evidence type="ECO:0000256" key="1">
    <source>
        <dbReference type="ARBA" id="ARBA00004389"/>
    </source>
</evidence>
<evidence type="ECO:0000256" key="3">
    <source>
        <dbReference type="ARBA" id="ARBA00022676"/>
    </source>
</evidence>
<feature type="transmembrane region" description="Helical" evidence="9">
    <location>
        <begin position="128"/>
        <end position="148"/>
    </location>
</feature>
<keyword evidence="6" id="KW-0256">Endoplasmic reticulum</keyword>
<dbReference type="GO" id="GO:0000030">
    <property type="term" value="F:mannosyltransferase activity"/>
    <property type="evidence" value="ECO:0007669"/>
    <property type="project" value="InterPro"/>
</dbReference>
<feature type="transmembrane region" description="Helical" evidence="9">
    <location>
        <begin position="98"/>
        <end position="122"/>
    </location>
</feature>
<evidence type="ECO:0000256" key="7">
    <source>
        <dbReference type="ARBA" id="ARBA00022989"/>
    </source>
</evidence>
<keyword evidence="11" id="KW-1185">Reference proteome</keyword>
<evidence type="ECO:0000256" key="4">
    <source>
        <dbReference type="ARBA" id="ARBA00022679"/>
    </source>
</evidence>
<evidence type="ECO:0000256" key="5">
    <source>
        <dbReference type="ARBA" id="ARBA00022692"/>
    </source>
</evidence>
<reference evidence="10 11" key="1">
    <citation type="journal article" date="2023" name="Nat. Commun.">
        <title>Origin of minicircular mitochondrial genomes in red algae.</title>
        <authorList>
            <person name="Lee Y."/>
            <person name="Cho C.H."/>
            <person name="Lee Y.M."/>
            <person name="Park S.I."/>
            <person name="Yang J.H."/>
            <person name="West J.A."/>
            <person name="Bhattacharya D."/>
            <person name="Yoon H.S."/>
        </authorList>
    </citation>
    <scope>NUCLEOTIDE SEQUENCE [LARGE SCALE GENOMIC DNA]</scope>
    <source>
        <strain evidence="10 11">CCMP1338</strain>
        <tissue evidence="10">Whole cell</tissue>
    </source>
</reference>
<evidence type="ECO:0000313" key="10">
    <source>
        <dbReference type="EMBL" id="KAJ8907440.1"/>
    </source>
</evidence>
<dbReference type="AlphaFoldDB" id="A0AAV8UXW6"/>
<dbReference type="SUPFAM" id="SSF53756">
    <property type="entry name" value="UDP-Glycosyltransferase/glycogen phosphorylase"/>
    <property type="match status" value="1"/>
</dbReference>
<keyword evidence="8 9" id="KW-0472">Membrane</keyword>
<accession>A0AAV8UXW6</accession>
<proteinExistence type="predicted"/>
<sequence>MLIVLGIAVLSIAVLCVLVRYIGLRTRNGRLRATVVVLGDVERSPRIRRQAVELVDDDWEVTLVGYIEPGSKLKDGDSIDGFTLRNAPYGFVVRARGIMYFALAGLAAIYRAFALLVLLFRLPVQDIFLIQNPPCIPTFLVVIIVMAIRHPRASLVIDWHNLAYTIMSSNPRVPAAAVRLAEVYEQVFSHFADAHFSVTNALASFLHRSFGIKNVAVLPDRPSTIFRPGLALPESLRCSLGNDLMDGRGALAITSTSWTPDENFSVLLHALPLIDRQLCAPAGKRHMPSSLTILITGKGPLRSQFEEKLSSLSLRRVTVKTVWLRYEDYVACLSASDFGISFHFSSSGLDLPMKALDMLGCGLPVLSPSYPSVSELIEDGRNGLLFKTPVELAEHITMLLSDWPKGEVLNSLKKTAEGWFAEPQDKWRPTWLATARPILRGLVEEKTLKGS</sequence>
<keyword evidence="5 9" id="KW-0812">Transmembrane</keyword>
<dbReference type="Proteomes" id="UP001157974">
    <property type="component" value="Unassembled WGS sequence"/>
</dbReference>
<evidence type="ECO:0000256" key="9">
    <source>
        <dbReference type="SAM" id="Phobius"/>
    </source>
</evidence>
<dbReference type="PANTHER" id="PTHR13036">
    <property type="entry name" value="BETA1,4 MANNOSYLTRANSFERASE"/>
    <property type="match status" value="1"/>
</dbReference>
<evidence type="ECO:0000256" key="2">
    <source>
        <dbReference type="ARBA" id="ARBA00004922"/>
    </source>
</evidence>
<keyword evidence="7 9" id="KW-1133">Transmembrane helix</keyword>
<comment type="subcellular location">
    <subcellularLocation>
        <location evidence="1">Endoplasmic reticulum membrane</location>
        <topology evidence="1">Single-pass membrane protein</topology>
    </subcellularLocation>
</comment>
<feature type="transmembrane region" description="Helical" evidence="9">
    <location>
        <begin position="6"/>
        <end position="23"/>
    </location>
</feature>
<dbReference type="Gene3D" id="3.40.50.2000">
    <property type="entry name" value="Glycogen Phosphorylase B"/>
    <property type="match status" value="2"/>
</dbReference>
<comment type="pathway">
    <text evidence="2">Protein modification; protein glycosylation.</text>
</comment>
<dbReference type="EMBL" id="JAMWBK010000002">
    <property type="protein sequence ID" value="KAJ8907440.1"/>
    <property type="molecule type" value="Genomic_DNA"/>
</dbReference>
<evidence type="ECO:0000313" key="11">
    <source>
        <dbReference type="Proteomes" id="UP001157974"/>
    </source>
</evidence>
<dbReference type="PANTHER" id="PTHR13036:SF0">
    <property type="entry name" value="CHITOBIOSYLDIPHOSPHODOLICHOL BETA-MANNOSYLTRANSFERASE"/>
    <property type="match status" value="1"/>
</dbReference>
<evidence type="ECO:0000256" key="6">
    <source>
        <dbReference type="ARBA" id="ARBA00022824"/>
    </source>
</evidence>
<gene>
    <name evidence="10" type="ORF">NDN08_007551</name>
</gene>